<evidence type="ECO:0000313" key="3">
    <source>
        <dbReference type="EMBL" id="MFB9346154.1"/>
    </source>
</evidence>
<dbReference type="Pfam" id="PF07463">
    <property type="entry name" value="NUMOD4"/>
    <property type="match status" value="1"/>
</dbReference>
<organism evidence="3 4">
    <name type="scientific">Streptomyces heliomycini</name>
    <dbReference type="NCBI Taxonomy" id="284032"/>
    <lineage>
        <taxon>Bacteria</taxon>
        <taxon>Bacillati</taxon>
        <taxon>Actinomycetota</taxon>
        <taxon>Actinomycetes</taxon>
        <taxon>Kitasatosporales</taxon>
        <taxon>Streptomycetaceae</taxon>
        <taxon>Streptomyces</taxon>
    </lineage>
</organism>
<dbReference type="SUPFAM" id="SSF54060">
    <property type="entry name" value="His-Me finger endonucleases"/>
    <property type="match status" value="1"/>
</dbReference>
<proteinExistence type="predicted"/>
<accession>A0ABV5L1U9</accession>
<dbReference type="InterPro" id="IPR010902">
    <property type="entry name" value="NUMOD4"/>
</dbReference>
<gene>
    <name evidence="3" type="ORF">ACFFUA_01540</name>
</gene>
<dbReference type="Pfam" id="PF13392">
    <property type="entry name" value="HNH_3"/>
    <property type="match status" value="1"/>
</dbReference>
<dbReference type="Gene3D" id="3.90.75.20">
    <property type="match status" value="1"/>
</dbReference>
<evidence type="ECO:0000259" key="2">
    <source>
        <dbReference type="Pfam" id="PF13392"/>
    </source>
</evidence>
<evidence type="ECO:0000313" key="4">
    <source>
        <dbReference type="Proteomes" id="UP001589753"/>
    </source>
</evidence>
<dbReference type="InterPro" id="IPR003615">
    <property type="entry name" value="HNH_nuc"/>
</dbReference>
<evidence type="ECO:0000259" key="1">
    <source>
        <dbReference type="Pfam" id="PF07463"/>
    </source>
</evidence>
<dbReference type="Proteomes" id="UP001589753">
    <property type="component" value="Unassembled WGS sequence"/>
</dbReference>
<feature type="domain" description="NUMOD4" evidence="1">
    <location>
        <begin position="4"/>
        <end position="57"/>
    </location>
</feature>
<dbReference type="InterPro" id="IPR044925">
    <property type="entry name" value="His-Me_finger_sf"/>
</dbReference>
<reference evidence="3 4" key="1">
    <citation type="submission" date="2024-09" db="EMBL/GenBank/DDBJ databases">
        <authorList>
            <person name="Sun Q."/>
            <person name="Mori K."/>
        </authorList>
    </citation>
    <scope>NUCLEOTIDE SEQUENCE [LARGE SCALE GENOMIC DNA]</scope>
    <source>
        <strain evidence="3 4">JCM 9767</strain>
    </source>
</reference>
<comment type="caution">
    <text evidence="3">The sequence shown here is derived from an EMBL/GenBank/DDBJ whole genome shotgun (WGS) entry which is preliminary data.</text>
</comment>
<sequence length="176" mass="19764">MGEETWRPIPGFDGWYDVSDAGRVRSWKVRGRPDRATEPTVLRDQAHKNGMRYVSLRREGRYVKCLVHRLVMLAFIGEPPEGESLVIHLNKDPGDNRLPNLAYASQEVVSAFHLETIARGESHLNAKLTESAVRFSRSVYVPGDDRVGCSALAEDFGVRPAAMHLALTGKTWKHVE</sequence>
<dbReference type="EMBL" id="JBHMDI010000002">
    <property type="protein sequence ID" value="MFB9346154.1"/>
    <property type="molecule type" value="Genomic_DNA"/>
</dbReference>
<keyword evidence="4" id="KW-1185">Reference proteome</keyword>
<name>A0ABV5L1U9_9ACTN</name>
<dbReference type="RefSeq" id="WP_380954124.1">
    <property type="nucleotide sequence ID" value="NZ_JBHMDI010000002.1"/>
</dbReference>
<protein>
    <submittedName>
        <fullName evidence="3">NUMOD4 domain-containing protein</fullName>
    </submittedName>
</protein>
<feature type="domain" description="HNH nuclease" evidence="2">
    <location>
        <begin position="66"/>
        <end position="107"/>
    </location>
</feature>